<reference evidence="1 2" key="1">
    <citation type="journal article" date="2022" name="Nat. Genet.">
        <title>Improved pea reference genome and pan-genome highlight genomic features and evolutionary characteristics.</title>
        <authorList>
            <person name="Yang T."/>
            <person name="Liu R."/>
            <person name="Luo Y."/>
            <person name="Hu S."/>
            <person name="Wang D."/>
            <person name="Wang C."/>
            <person name="Pandey M.K."/>
            <person name="Ge S."/>
            <person name="Xu Q."/>
            <person name="Li N."/>
            <person name="Li G."/>
            <person name="Huang Y."/>
            <person name="Saxena R.K."/>
            <person name="Ji Y."/>
            <person name="Li M."/>
            <person name="Yan X."/>
            <person name="He Y."/>
            <person name="Liu Y."/>
            <person name="Wang X."/>
            <person name="Xiang C."/>
            <person name="Varshney R.K."/>
            <person name="Ding H."/>
            <person name="Gao S."/>
            <person name="Zong X."/>
        </authorList>
    </citation>
    <scope>NUCLEOTIDE SEQUENCE [LARGE SCALE GENOMIC DNA]</scope>
    <source>
        <strain evidence="1 2">cv. Zhongwan 6</strain>
    </source>
</reference>
<dbReference type="Proteomes" id="UP001058974">
    <property type="component" value="Chromosome 1"/>
</dbReference>
<evidence type="ECO:0008006" key="3">
    <source>
        <dbReference type="Google" id="ProtNLM"/>
    </source>
</evidence>
<dbReference type="AlphaFoldDB" id="A0A9D5BHP1"/>
<comment type="caution">
    <text evidence="1">The sequence shown here is derived from an EMBL/GenBank/DDBJ whole genome shotgun (WGS) entry which is preliminary data.</text>
</comment>
<gene>
    <name evidence="1" type="ORF">KIW84_012417</name>
</gene>
<dbReference type="Gramene" id="Psat01G0241700-T2">
    <property type="protein sequence ID" value="KAI5443756.1"/>
    <property type="gene ID" value="KIW84_012417"/>
</dbReference>
<organism evidence="1 2">
    <name type="scientific">Pisum sativum</name>
    <name type="common">Garden pea</name>
    <name type="synonym">Lathyrus oleraceus</name>
    <dbReference type="NCBI Taxonomy" id="3888"/>
    <lineage>
        <taxon>Eukaryota</taxon>
        <taxon>Viridiplantae</taxon>
        <taxon>Streptophyta</taxon>
        <taxon>Embryophyta</taxon>
        <taxon>Tracheophyta</taxon>
        <taxon>Spermatophyta</taxon>
        <taxon>Magnoliopsida</taxon>
        <taxon>eudicotyledons</taxon>
        <taxon>Gunneridae</taxon>
        <taxon>Pentapetalae</taxon>
        <taxon>rosids</taxon>
        <taxon>fabids</taxon>
        <taxon>Fabales</taxon>
        <taxon>Fabaceae</taxon>
        <taxon>Papilionoideae</taxon>
        <taxon>50 kb inversion clade</taxon>
        <taxon>NPAAA clade</taxon>
        <taxon>Hologalegina</taxon>
        <taxon>IRL clade</taxon>
        <taxon>Fabeae</taxon>
        <taxon>Lathyrus</taxon>
    </lineage>
</organism>
<dbReference type="PANTHER" id="PTHR47658:SF2">
    <property type="entry name" value="HMG-BOX (HIGH MOBILITY GROUP) DNA-BINDING FAMILY PROTEIN"/>
    <property type="match status" value="1"/>
</dbReference>
<keyword evidence="2" id="KW-1185">Reference proteome</keyword>
<feature type="non-terminal residue" evidence="1">
    <location>
        <position position="189"/>
    </location>
</feature>
<protein>
    <recommendedName>
        <fullName evidence="3">HMG box domain-containing protein</fullName>
    </recommendedName>
</protein>
<name>A0A9D5BHP1_PEA</name>
<evidence type="ECO:0000313" key="1">
    <source>
        <dbReference type="EMBL" id="KAI5443756.1"/>
    </source>
</evidence>
<dbReference type="GO" id="GO:0005634">
    <property type="term" value="C:nucleus"/>
    <property type="evidence" value="ECO:0007669"/>
    <property type="project" value="TreeGrafter"/>
</dbReference>
<dbReference type="InterPro" id="IPR036910">
    <property type="entry name" value="HMG_box_dom_sf"/>
</dbReference>
<dbReference type="SUPFAM" id="SSF47095">
    <property type="entry name" value="HMG-box"/>
    <property type="match status" value="1"/>
</dbReference>
<dbReference type="GO" id="GO:0010197">
    <property type="term" value="P:polar nucleus fusion"/>
    <property type="evidence" value="ECO:0007669"/>
    <property type="project" value="TreeGrafter"/>
</dbReference>
<sequence length="189" mass="22107">SMARRRVRKRVYAIPRAPDGSAFFICEKCGVSVAISLTDMHFCESNKIQFKYFQPEPAPEFKDQTRSPYRLFMESFSKGKEMESYIEVERLGFQMWQNMSKEDKLPFVSHAKLLDYRHQRALKHEADEIIKINYGAQSPLVENLKKPQGTLENSQKTQKHKFLYTDHGVYFAGYLVVNYHKLGITRGEI</sequence>
<evidence type="ECO:0000313" key="2">
    <source>
        <dbReference type="Proteomes" id="UP001058974"/>
    </source>
</evidence>
<dbReference type="EMBL" id="JAMSHJ010000001">
    <property type="protein sequence ID" value="KAI5443756.1"/>
    <property type="molecule type" value="Genomic_DNA"/>
</dbReference>
<proteinExistence type="predicted"/>
<dbReference type="GO" id="GO:0003677">
    <property type="term" value="F:DNA binding"/>
    <property type="evidence" value="ECO:0007669"/>
    <property type="project" value="TreeGrafter"/>
</dbReference>
<accession>A0A9D5BHP1</accession>
<dbReference type="PANTHER" id="PTHR47658">
    <property type="entry name" value="HIGH MOBILITY GROUP B PROTEIN 12-RELATED"/>
    <property type="match status" value="1"/>
</dbReference>